<feature type="transmembrane region" description="Helical" evidence="2">
    <location>
        <begin position="170"/>
        <end position="190"/>
    </location>
</feature>
<organism evidence="3">
    <name type="scientific">mine drainage metagenome</name>
    <dbReference type="NCBI Taxonomy" id="410659"/>
    <lineage>
        <taxon>unclassified sequences</taxon>
        <taxon>metagenomes</taxon>
        <taxon>ecological metagenomes</taxon>
    </lineage>
</organism>
<evidence type="ECO:0000256" key="2">
    <source>
        <dbReference type="SAM" id="Phobius"/>
    </source>
</evidence>
<reference evidence="3" key="1">
    <citation type="submission" date="2009-10" db="EMBL/GenBank/DDBJ databases">
        <title>Diversity of trophic interactions inside an arsenic-rich microbial ecosystem.</title>
        <authorList>
            <person name="Bertin P.N."/>
            <person name="Heinrich-Salmeron A."/>
            <person name="Pelletier E."/>
            <person name="Goulhen-Chollet F."/>
            <person name="Arsene-Ploetze F."/>
            <person name="Gallien S."/>
            <person name="Calteau A."/>
            <person name="Vallenet D."/>
            <person name="Casiot C."/>
            <person name="Chane-Woon-Ming B."/>
            <person name="Giloteaux L."/>
            <person name="Barakat M."/>
            <person name="Bonnefoy V."/>
            <person name="Bruneel O."/>
            <person name="Chandler M."/>
            <person name="Cleiss J."/>
            <person name="Duran R."/>
            <person name="Elbaz-Poulichet F."/>
            <person name="Fonknechten N."/>
            <person name="Lauga B."/>
            <person name="Mornico D."/>
            <person name="Ortet P."/>
            <person name="Schaeffer C."/>
            <person name="Siguier P."/>
            <person name="Alexander Thil Smith A."/>
            <person name="Van Dorsselaer A."/>
            <person name="Weissenbach J."/>
            <person name="Medigue C."/>
            <person name="Le Paslier D."/>
        </authorList>
    </citation>
    <scope>NUCLEOTIDE SEQUENCE</scope>
</reference>
<protein>
    <submittedName>
        <fullName evidence="3">Uncharacterized protein</fullName>
    </submittedName>
</protein>
<dbReference type="AlphaFoldDB" id="E6QVP0"/>
<dbReference type="EMBL" id="CABR01000133">
    <property type="protein sequence ID" value="CBI11313.1"/>
    <property type="molecule type" value="Genomic_DNA"/>
</dbReference>
<feature type="compositionally biased region" description="Basic and acidic residues" evidence="1">
    <location>
        <begin position="1"/>
        <end position="10"/>
    </location>
</feature>
<feature type="transmembrane region" description="Helical" evidence="2">
    <location>
        <begin position="245"/>
        <end position="269"/>
    </location>
</feature>
<proteinExistence type="predicted"/>
<gene>
    <name evidence="3" type="ORF">CARN7_2131</name>
</gene>
<keyword evidence="2" id="KW-1133">Transmembrane helix</keyword>
<accession>E6QVP0</accession>
<evidence type="ECO:0000313" key="3">
    <source>
        <dbReference type="EMBL" id="CBI11313.1"/>
    </source>
</evidence>
<sequence>MSSEVIDRQESSPPMTGDHYHLKSGDVDPELNKTIEEIVLSTKYFIVYVDNEQAVQWRTTDHHKMPEYCGEVLNTVAALEAKSQFISDSKTLRVVRRRIGEGLARCLDGYPKENSLATLREVELELKIRNKEISWKWYFLSAMRLTAALVISFVALWLLRDQARACVGSAAFEVILGAICGALGALLSVMSRSNRLVMDANAGKSLHQLEGLSRIGAGMIGALLIALSIKAGIILGGTHFSGNPLALLLAFSIVAGTSERLVPSLITTFEKAAILKTQR</sequence>
<feature type="transmembrane region" description="Helical" evidence="2">
    <location>
        <begin position="211"/>
        <end position="233"/>
    </location>
</feature>
<name>E6QVP0_9ZZZZ</name>
<keyword evidence="2" id="KW-0472">Membrane</keyword>
<comment type="caution">
    <text evidence="3">The sequence shown here is derived from an EMBL/GenBank/DDBJ whole genome shotgun (WGS) entry which is preliminary data.</text>
</comment>
<feature type="transmembrane region" description="Helical" evidence="2">
    <location>
        <begin position="137"/>
        <end position="158"/>
    </location>
</feature>
<feature type="region of interest" description="Disordered" evidence="1">
    <location>
        <begin position="1"/>
        <end position="26"/>
    </location>
</feature>
<evidence type="ECO:0000256" key="1">
    <source>
        <dbReference type="SAM" id="MobiDB-lite"/>
    </source>
</evidence>
<keyword evidence="2" id="KW-0812">Transmembrane</keyword>